<reference evidence="4 5" key="1">
    <citation type="journal article" date="2023" name="Int. J. Mol. Sci.">
        <title>De Novo Assembly and Annotation of 11 Diverse Shrub Willow (Salix) Genomes Reveals Novel Gene Organization in Sex-Linked Regions.</title>
        <authorList>
            <person name="Hyden B."/>
            <person name="Feng K."/>
            <person name="Yates T.B."/>
            <person name="Jawdy S."/>
            <person name="Cereghino C."/>
            <person name="Smart L.B."/>
            <person name="Muchero W."/>
        </authorList>
    </citation>
    <scope>NUCLEOTIDE SEQUENCE [LARGE SCALE GENOMIC DNA]</scope>
    <source>
        <tissue evidence="4">Shoot tip</tissue>
    </source>
</reference>
<feature type="compositionally biased region" description="Basic and acidic residues" evidence="1">
    <location>
        <begin position="440"/>
        <end position="517"/>
    </location>
</feature>
<evidence type="ECO:0000256" key="2">
    <source>
        <dbReference type="SAM" id="SignalP"/>
    </source>
</evidence>
<dbReference type="PANTHER" id="PTHR31189:SF7">
    <property type="entry name" value="OS03G0197300 PROTEIN"/>
    <property type="match status" value="1"/>
</dbReference>
<feature type="compositionally biased region" description="Acidic residues" evidence="1">
    <location>
        <begin position="570"/>
        <end position="583"/>
    </location>
</feature>
<dbReference type="CDD" id="cd02245">
    <property type="entry name" value="cupin_7S_vicilin-like_C"/>
    <property type="match status" value="1"/>
</dbReference>
<feature type="compositionally biased region" description="Basic and acidic residues" evidence="1">
    <location>
        <begin position="584"/>
        <end position="623"/>
    </location>
</feature>
<dbReference type="Gene3D" id="2.60.120.10">
    <property type="entry name" value="Jelly Rolls"/>
    <property type="match status" value="2"/>
</dbReference>
<name>A0AAD6KD05_9ROSI</name>
<feature type="chain" id="PRO_5042081966" description="Cupin type-1 domain-containing protein" evidence="2">
    <location>
        <begin position="26"/>
        <end position="739"/>
    </location>
</feature>
<dbReference type="PANTHER" id="PTHR31189">
    <property type="entry name" value="OS03G0336100 PROTEIN-RELATED"/>
    <property type="match status" value="1"/>
</dbReference>
<keyword evidence="2" id="KW-0732">Signal</keyword>
<feature type="region of interest" description="Disordered" evidence="1">
    <location>
        <begin position="414"/>
        <end position="739"/>
    </location>
</feature>
<organism evidence="4 5">
    <name type="scientific">Salix udensis</name>
    <dbReference type="NCBI Taxonomy" id="889485"/>
    <lineage>
        <taxon>Eukaryota</taxon>
        <taxon>Viridiplantae</taxon>
        <taxon>Streptophyta</taxon>
        <taxon>Embryophyta</taxon>
        <taxon>Tracheophyta</taxon>
        <taxon>Spermatophyta</taxon>
        <taxon>Magnoliopsida</taxon>
        <taxon>eudicotyledons</taxon>
        <taxon>Gunneridae</taxon>
        <taxon>Pentapetalae</taxon>
        <taxon>rosids</taxon>
        <taxon>fabids</taxon>
        <taxon>Malpighiales</taxon>
        <taxon>Salicaceae</taxon>
        <taxon>Saliceae</taxon>
        <taxon>Salix</taxon>
    </lineage>
</organism>
<evidence type="ECO:0000256" key="1">
    <source>
        <dbReference type="SAM" id="MobiDB-lite"/>
    </source>
</evidence>
<dbReference type="SUPFAM" id="SSF51182">
    <property type="entry name" value="RmlC-like cupins"/>
    <property type="match status" value="1"/>
</dbReference>
<dbReference type="InterPro" id="IPR050253">
    <property type="entry name" value="Seed_Storage-Functional"/>
</dbReference>
<proteinExistence type="predicted"/>
<feature type="compositionally biased region" description="Basic and acidic residues" evidence="1">
    <location>
        <begin position="524"/>
        <end position="537"/>
    </location>
</feature>
<keyword evidence="5" id="KW-1185">Reference proteome</keyword>
<dbReference type="CDD" id="cd02244">
    <property type="entry name" value="cupin_7S_vicilin-like_N"/>
    <property type="match status" value="1"/>
</dbReference>
<evidence type="ECO:0000313" key="5">
    <source>
        <dbReference type="Proteomes" id="UP001162972"/>
    </source>
</evidence>
<dbReference type="EMBL" id="JAPFFJ010000009">
    <property type="protein sequence ID" value="KAJ6420037.1"/>
    <property type="molecule type" value="Genomic_DNA"/>
</dbReference>
<evidence type="ECO:0000313" key="4">
    <source>
        <dbReference type="EMBL" id="KAJ6420037.1"/>
    </source>
</evidence>
<feature type="compositionally biased region" description="Basic and acidic residues" evidence="1">
    <location>
        <begin position="545"/>
        <end position="569"/>
    </location>
</feature>
<feature type="compositionally biased region" description="Basic and acidic residues" evidence="1">
    <location>
        <begin position="414"/>
        <end position="433"/>
    </location>
</feature>
<dbReference type="AlphaFoldDB" id="A0AAD6KD05"/>
<evidence type="ECO:0000259" key="3">
    <source>
        <dbReference type="SMART" id="SM00835"/>
    </source>
</evidence>
<feature type="domain" description="Cupin type-1" evidence="3">
    <location>
        <begin position="237"/>
        <end position="391"/>
    </location>
</feature>
<feature type="compositionally biased region" description="Basic and acidic residues" evidence="1">
    <location>
        <begin position="719"/>
        <end position="730"/>
    </location>
</feature>
<comment type="caution">
    <text evidence="4">The sequence shown here is derived from an EMBL/GenBank/DDBJ whole genome shotgun (WGS) entry which is preliminary data.</text>
</comment>
<feature type="compositionally biased region" description="Acidic residues" evidence="1">
    <location>
        <begin position="707"/>
        <end position="718"/>
    </location>
</feature>
<accession>A0AAD6KD05</accession>
<dbReference type="Proteomes" id="UP001162972">
    <property type="component" value="Chromosome 7"/>
</dbReference>
<dbReference type="SMART" id="SM00835">
    <property type="entry name" value="Cupin_1"/>
    <property type="match status" value="1"/>
</dbReference>
<feature type="signal peptide" evidence="2">
    <location>
        <begin position="1"/>
        <end position="25"/>
    </location>
</feature>
<protein>
    <recommendedName>
        <fullName evidence="3">Cupin type-1 domain-containing protein</fullName>
    </recommendedName>
</protein>
<dbReference type="Pfam" id="PF00190">
    <property type="entry name" value="Cupin_1"/>
    <property type="match status" value="1"/>
</dbReference>
<dbReference type="InterPro" id="IPR006045">
    <property type="entry name" value="Cupin_1"/>
</dbReference>
<feature type="compositionally biased region" description="Basic and acidic residues" evidence="1">
    <location>
        <begin position="631"/>
        <end position="704"/>
    </location>
</feature>
<dbReference type="InterPro" id="IPR011051">
    <property type="entry name" value="RmlC_Cupin_sf"/>
</dbReference>
<gene>
    <name evidence="4" type="ORF">OIU84_030042</name>
</gene>
<sequence length="739" mass="88200">MLQEAPLLSVLFLGSLLCLSLHVEGWSEDESAGARPYLVRRGHRKSLVETEYGEISAAEISSGVKGPYHIQFITLEPNSLLLPVLLHADMVLYVHTGNGKLSRTDGREMKGINLRRGDVYRLQAGSVFFVRSNLDSERQKMRIHAIFSNTDEDIYEPSIGAYSSINDLVLGFDRKVLQEAFKVHEEVLEELISAKRPPAVVHAVTKGQKSVYWELEGRMLDFLTGNKHKKTKGAKTFNILDAEPDFENCNGWSLTVDRNSLKSLGDSNIGIFMVNLTKGSMMGPHWNPMATEIAVVLHGQGMVRVVCPGTANESECKNMRFKVEEGDVFAVPRFHPMAQMSFDNDSFVFMGFSTSTKRNHPQFLNGKRSILRTLDRGILAVSFNVTSTTMDQLLNAQKDELILDCTTCAEEEESKMKEEIEKEKQEEEARKREEEEEEQEKEREEKEARRREEEEKKEREEEEARKKEEEREREDEARKKEEEEARKREEEKKEREEEEARKKEEERKREEEARKREEEEEEERERQEEEEARKREEEEREREEEEARKKEEEEARKREKEEEAKKREEEEKEEREREEEEEERREQEEAERERKEEEEKQRREEEQQEEARKREEEARKREEEREEEAAERERQEEKEKQRREEEQQEATRREEKKKRQEKQSRREETPRREYEEARRQEEERQKRRWKEEEKAMERERREGGGEQPEEQEVEAREDDQERKGDEEKGRRALRNPWKL</sequence>
<dbReference type="InterPro" id="IPR014710">
    <property type="entry name" value="RmlC-like_jellyroll"/>
</dbReference>